<dbReference type="GO" id="GO:0006606">
    <property type="term" value="P:protein import into nucleus"/>
    <property type="evidence" value="ECO:0007669"/>
    <property type="project" value="TreeGrafter"/>
</dbReference>
<dbReference type="EMBL" id="JACBAE010001050">
    <property type="protein sequence ID" value="KAF7173806.1"/>
    <property type="molecule type" value="Genomic_DNA"/>
</dbReference>
<organism evidence="9 10">
    <name type="scientific">Aspergillus felis</name>
    <dbReference type="NCBI Taxonomy" id="1287682"/>
    <lineage>
        <taxon>Eukaryota</taxon>
        <taxon>Fungi</taxon>
        <taxon>Dikarya</taxon>
        <taxon>Ascomycota</taxon>
        <taxon>Pezizomycotina</taxon>
        <taxon>Eurotiomycetes</taxon>
        <taxon>Eurotiomycetidae</taxon>
        <taxon>Eurotiales</taxon>
        <taxon>Aspergillaceae</taxon>
        <taxon>Aspergillus</taxon>
        <taxon>Aspergillus subgen. Fumigati</taxon>
    </lineage>
</organism>
<keyword evidence="4" id="KW-0653">Protein transport</keyword>
<keyword evidence="7" id="KW-0539">Nucleus</keyword>
<feature type="region of interest" description="Disordered" evidence="8">
    <location>
        <begin position="1"/>
        <end position="110"/>
    </location>
</feature>
<evidence type="ECO:0000256" key="4">
    <source>
        <dbReference type="ARBA" id="ARBA00022927"/>
    </source>
</evidence>
<name>A0A8H6QH79_9EURO</name>
<evidence type="ECO:0000256" key="7">
    <source>
        <dbReference type="ARBA" id="ARBA00023242"/>
    </source>
</evidence>
<evidence type="ECO:0000256" key="2">
    <source>
        <dbReference type="ARBA" id="ARBA00022448"/>
    </source>
</evidence>
<sequence>MAPLSTAVGSEASTAGFTSVNSHRNTFNDPEIIEIDDDDDEPMEDDEEGDEEEEGINDGDEYEDESVENGDEEGESEEGSAEDMNGTESPLELVPAPNGRGGSDVFTPGLFTSAGAQQALHPLRRTADRVTRQIEAFAERLDRFKQKGRTDDFGNYQAAYQLVKSYQVLAQDAIQDISKQNTLKRAKTGWSTSRTNGAASHDPKTEEELQRLQLEANTWQLLLNLISIDDPPSRASCKKAQETVFQKLHRYSSDREVWESFLSADHYALECVIIMKWLEHTATTTPQDIDSLISELESQAERGQGHWTHGWLYTKETIKGQKRLRAWPQPLEPKDPGITASLLTSDVSEPLITQLDPDAVTRQKQHLQKQDQFYERATWMTCWKMLRQGENWTKIRDWAEERLENWKAVSLCGSSVDPESGGERTPVDDGMTRMMNFRSQESWRAACSALARNPNIEDFERAVYALLCGETEAAFKICQSWDDYLYVHFNSVVLSRYQGFCKQFRRKLNHSPTAPVTFVPEPVGYSDFNKFVQYTKGNERIGVEARNPYRTIQAAILGKGYDTFFYSLAKAVSQVAKTGSEDSFVPDLSPTHVDDSLLIAAEDDDALRIATHLYIIASSIGYVRSDTQFFETASVNVIGYIANLEDAGIYEAIPLYASLLPAQQTHSVLGRVLIEILDPRERKQQVRLIEKYDINIEAVLEDQWNWISSAVSAVEHTRTVKRYPKVVRRDDGTRELVPVKTDFIGTEISRSDERLIRSLEWLRKFYLSGKLAAARELSRRMRLSDISRESFGFDVAEFGYGIPNGSDRATPEPSSPTKSRLLGSGHKRNRSIPNGVPSDEQTNILVMQSQTMRDMEELTLAFDGLERFGLCWKKIDKSKRRRDSGAIKDLRDELQYTLDEISMHVDAVLDEWLTAPADEAEEAELEEIRVTYIPELFLDYHNALYFSAHVLTSEILVQCMNLAMQVSENEYLTRSFVSSRRMAELVDALALSSKAMVQTRAKPGKRLLGGESLGIWTVEVPEEEELEFLRFASMYGLLQEGNRVETIAFGLALGICGAFNIQTTDKWTLQVLTDSFPASYAIGKFSFIRLHQLIPHDLSRELLLPQRGRMRPRLQPVLLANDPHKATTPLLPGIIRADILDGLRIDEVLIGAVHTQQRRQLQQLPQRRDHALLAQILVPDDRLGDTLRLLPRRDGPDACAVPRLAGGVLHARLQDLEGEEAAVELEAEAGLARVLVRCADVVEQAGEETRREWW</sequence>
<proteinExistence type="predicted"/>
<dbReference type="InterPro" id="IPR007252">
    <property type="entry name" value="Nup84/Nup107"/>
</dbReference>
<comment type="caution">
    <text evidence="9">The sequence shown here is derived from an EMBL/GenBank/DDBJ whole genome shotgun (WGS) entry which is preliminary data.</text>
</comment>
<keyword evidence="6" id="KW-0906">Nuclear pore complex</keyword>
<evidence type="ECO:0000313" key="10">
    <source>
        <dbReference type="Proteomes" id="UP000654922"/>
    </source>
</evidence>
<reference evidence="9" key="1">
    <citation type="submission" date="2020-06" db="EMBL/GenBank/DDBJ databases">
        <title>Draft genome sequences of strains closely related to Aspergillus parafelis and Aspergillus hiratsukae.</title>
        <authorList>
            <person name="Dos Santos R.A.C."/>
            <person name="Rivero-Menendez O."/>
            <person name="Steenwyk J.L."/>
            <person name="Mead M.E."/>
            <person name="Goldman G.H."/>
            <person name="Alastruey-Izquierdo A."/>
            <person name="Rokas A."/>
        </authorList>
    </citation>
    <scope>NUCLEOTIDE SEQUENCE</scope>
    <source>
        <strain evidence="9">CNM-CM5623</strain>
    </source>
</reference>
<feature type="region of interest" description="Disordered" evidence="8">
    <location>
        <begin position="804"/>
        <end position="840"/>
    </location>
</feature>
<comment type="subcellular location">
    <subcellularLocation>
        <location evidence="1">Nucleus</location>
        <location evidence="1">Nuclear pore complex</location>
    </subcellularLocation>
</comment>
<dbReference type="Pfam" id="PF04121">
    <property type="entry name" value="Nup84_Nup100"/>
    <property type="match status" value="1"/>
</dbReference>
<dbReference type="GO" id="GO:0000973">
    <property type="term" value="P:post-transcriptional tethering of RNA polymerase II gene DNA at nuclear periphery"/>
    <property type="evidence" value="ECO:0007669"/>
    <property type="project" value="TreeGrafter"/>
</dbReference>
<evidence type="ECO:0000256" key="3">
    <source>
        <dbReference type="ARBA" id="ARBA00022816"/>
    </source>
</evidence>
<protein>
    <recommendedName>
        <fullName evidence="11">Nuclear pore complex protein</fullName>
    </recommendedName>
</protein>
<dbReference type="OrthoDB" id="3098at2759"/>
<evidence type="ECO:0000256" key="8">
    <source>
        <dbReference type="SAM" id="MobiDB-lite"/>
    </source>
</evidence>
<keyword evidence="2" id="KW-0813">Transport</keyword>
<dbReference type="GO" id="GO:0006406">
    <property type="term" value="P:mRNA export from nucleus"/>
    <property type="evidence" value="ECO:0007669"/>
    <property type="project" value="TreeGrafter"/>
</dbReference>
<dbReference type="GO" id="GO:0017056">
    <property type="term" value="F:structural constituent of nuclear pore"/>
    <property type="evidence" value="ECO:0007669"/>
    <property type="project" value="InterPro"/>
</dbReference>
<dbReference type="PANTHER" id="PTHR13003">
    <property type="entry name" value="NUP107-RELATED"/>
    <property type="match status" value="1"/>
</dbReference>
<dbReference type="Gene3D" id="1.20.190.50">
    <property type="match status" value="1"/>
</dbReference>
<dbReference type="Proteomes" id="UP000654922">
    <property type="component" value="Unassembled WGS sequence"/>
</dbReference>
<gene>
    <name evidence="9" type="ORF">CNMCM5623_006035</name>
</gene>
<evidence type="ECO:0000313" key="9">
    <source>
        <dbReference type="EMBL" id="KAF7173806.1"/>
    </source>
</evidence>
<dbReference type="AlphaFoldDB" id="A0A8H6QH79"/>
<accession>A0A8H6QH79</accession>
<dbReference type="Gene3D" id="1.10.3450.20">
    <property type="match status" value="1"/>
</dbReference>
<dbReference type="FunFam" id="1.10.3450.20:FF:000003">
    <property type="entry name" value="Nuclear pore complex protein"/>
    <property type="match status" value="1"/>
</dbReference>
<evidence type="ECO:0008006" key="11">
    <source>
        <dbReference type="Google" id="ProtNLM"/>
    </source>
</evidence>
<feature type="compositionally biased region" description="Polar residues" evidence="8">
    <location>
        <begin position="7"/>
        <end position="28"/>
    </location>
</feature>
<evidence type="ECO:0000256" key="5">
    <source>
        <dbReference type="ARBA" id="ARBA00023010"/>
    </source>
</evidence>
<keyword evidence="3" id="KW-0509">mRNA transport</keyword>
<dbReference type="GO" id="GO:0031080">
    <property type="term" value="C:nuclear pore outer ring"/>
    <property type="evidence" value="ECO:0007669"/>
    <property type="project" value="TreeGrafter"/>
</dbReference>
<keyword evidence="5" id="KW-0811">Translocation</keyword>
<evidence type="ECO:0000256" key="6">
    <source>
        <dbReference type="ARBA" id="ARBA00023132"/>
    </source>
</evidence>
<dbReference type="PANTHER" id="PTHR13003:SF2">
    <property type="entry name" value="NUCLEAR PORE COMPLEX PROTEIN NUP107"/>
    <property type="match status" value="1"/>
</dbReference>
<feature type="compositionally biased region" description="Acidic residues" evidence="8">
    <location>
        <begin position="31"/>
        <end position="81"/>
    </location>
</feature>
<evidence type="ECO:0000256" key="1">
    <source>
        <dbReference type="ARBA" id="ARBA00004567"/>
    </source>
</evidence>